<feature type="domain" description="VWFA" evidence="1">
    <location>
        <begin position="1719"/>
        <end position="1895"/>
    </location>
</feature>
<dbReference type="CDD" id="cd00198">
    <property type="entry name" value="vWFA"/>
    <property type="match status" value="7"/>
</dbReference>
<dbReference type="SMART" id="SM00327">
    <property type="entry name" value="VWA"/>
    <property type="match status" value="17"/>
</dbReference>
<name>A0ABN8SUG9_9CNID</name>
<feature type="domain" description="VWFA" evidence="1">
    <location>
        <begin position="3012"/>
        <end position="3163"/>
    </location>
</feature>
<dbReference type="InterPro" id="IPR052229">
    <property type="entry name" value="Collagen-VI/PIF"/>
</dbReference>
<dbReference type="EMBL" id="CALNXI010004165">
    <property type="protein sequence ID" value="CAH3195213.1"/>
    <property type="molecule type" value="Genomic_DNA"/>
</dbReference>
<keyword evidence="3" id="KW-1185">Reference proteome</keyword>
<feature type="domain" description="VWFA" evidence="1">
    <location>
        <begin position="199"/>
        <end position="373"/>
    </location>
</feature>
<feature type="domain" description="VWFA" evidence="1">
    <location>
        <begin position="606"/>
        <end position="781"/>
    </location>
</feature>
<dbReference type="PROSITE" id="PS50234">
    <property type="entry name" value="VWFA"/>
    <property type="match status" value="17"/>
</dbReference>
<feature type="domain" description="VWFA" evidence="1">
    <location>
        <begin position="2631"/>
        <end position="2804"/>
    </location>
</feature>
<dbReference type="CDD" id="cd01450">
    <property type="entry name" value="vWFA_subfamily_ECM"/>
    <property type="match status" value="8"/>
</dbReference>
<evidence type="ECO:0000259" key="1">
    <source>
        <dbReference type="PROSITE" id="PS50234"/>
    </source>
</evidence>
<dbReference type="SUPFAM" id="SSF53300">
    <property type="entry name" value="vWA-like"/>
    <property type="match status" value="17"/>
</dbReference>
<accession>A0ABN8SUG9</accession>
<feature type="domain" description="VWFA" evidence="1">
    <location>
        <begin position="1162"/>
        <end position="1337"/>
    </location>
</feature>
<organism evidence="2 3">
    <name type="scientific">Porites evermanni</name>
    <dbReference type="NCBI Taxonomy" id="104178"/>
    <lineage>
        <taxon>Eukaryota</taxon>
        <taxon>Metazoa</taxon>
        <taxon>Cnidaria</taxon>
        <taxon>Anthozoa</taxon>
        <taxon>Hexacorallia</taxon>
        <taxon>Scleractinia</taxon>
        <taxon>Fungiina</taxon>
        <taxon>Poritidae</taxon>
        <taxon>Porites</taxon>
    </lineage>
</organism>
<sequence length="3163" mass="348310">MFFLDYPVTPEIDIVFAINTAASDADNTFKLLKDAVKSIVDKYSPDKIRYSVIVFGDSQTSVVSFTKDPQDVKKLIRIVDRMPQPSGLPDLKELLKKAKDVFRNDSGRPKTNKVLVVVTDSESPTTSTDIKEASKVLWKDEITVIGVAVGPKANLRKLEKMTPDKRSPLNASKDMDPNDLGDKIMKEVLEVIPQIDDLDLAFAISANAALDSAENFMKMKDIINWVLDKYGVGKIQYGVVVFGNTPTVKVRFTQPVNEEQLKNILLSTTQNSGGSNLERALEAVRNLFESSPRPEAKRVLILVTDTESDSNIEDVKSSAESLWESRIKVIPVAFGPEAQPDEIKVTTADEDDLIDALNNNDTDGIAKEIMDKTLAVQSLFLTDNFRLSYISDFNVPKMDIAFVISATGFQSDANFKKMTDTVKEFIDRFGVQGRVHYSLLTFGDPPVVHLNFSDKWDNSSALRALIDGIPKPLKGAVLAKALSTAKMLFNPASGVRTDAKKILVVLIDRESDSSAEDVTKASEQLKDEGIRIIALTFGDDKSKEEVERIVPVKDDAIKPNMTDKGRDIANKIIDNMLDGTFLNSEEFLFQALIKRSKQNLQIPEIDLGFLISATAVSASDTFKRIKDTINVIVEEYGVSRIRYGLVVYAREAVQTLSFGQESADIDSLKAAVLDIQRPSGNPNLQGALEAAQKMFDSEPARPGVKKVLVVITDQKSTSREEDVKRALIPLEEGDVKIVTVAVGSSADPLELERIASNKGYQTEVKRDMDPDTTAEKIMDKVLKDLPFVTDMDLAVVISATSPNAGVNFAKIKEIIQEVIALYGVQRVYYSVILFGRDPTIRIRFNQQFTEDNLRRFIDLLPRPSSGVSLDAALQKAKDAFDERSRSNTKKVVIVVVDEKPDSSVSDVKKAAGKLEEDGIKVIPVAFGKDAELDDMAATTSNKANVIQANETSDPKSVAKDIVDKVAEENPAIPVVDLGFAISATAVNAKQHFRKMQEVIKSFIDKYGSHRIAYSVLTFGSTPTIRVRFSDSANSDEVLKQSVENIPQNPGTASLDKALEGAEDLFKVSNGARDDAVKVLVVITDKKSDSLAHDVKKAAEILDEKDIRVIGIALGEEVDGELGDVTDIEGDVINTTDSSSPAKIAEEVMKRLLDKNAMLDEIDLAFAISSAAADAETTFQRMKDTIKQIMQEYKTEKLRYGLLVFGDKTISPLNFERTFPDDKAIRTLLSSVSRQTGEPDLQKALEAAKEVFDKFSTRPNAKKVLVVIMDKKPTDTHDDIQEALKPLEGDKVKVVSVAVGPEADVETLRNITSTETYFVKAAKTVTPTKLAKDIMDKVIPDVVDLPEIDMIFAVSATAQLDGDENYKQMKKVINAMIDKYGTRDILYAVIVYGEEPALEVSFKTSFPSDEALTDIVSAMRSASGASLTKALQLAREEFSKEGRPNAKKILVVITDETSSSDLSNVTMEGRELEMENIRVIPVAVGNGADLNELQKTTPWLDDIIETDNDENPYKIAVKILQTGLKEKQRIPEIDLGFAVSASSLNFEDNLKKIKEIIKEIVEKYGINKVHYSMATLGDKLNITLKFNLPLDSNAQFMLYVDSVPNVRGSSNLAQALKESPSIFSEKNGGRPNAKKILVVVIDSKSSGSEKDIEDAVNVVEEANIRVIPVGIDQADRTELLATTLVEGDVLTPASDESPEEIAEDIMDRALNETASIPLLDLGFAISASSQDAAKVFQLMKEAIRSIATRFETSNIRYALLTFGDSVNRQVNFTSDRPSTEELEKALGELTKPSGDPDLEAAFIEAKMMFKQAAHRPGAKKVLVLIMDKKSSSVDSLVVDSAKSLEDDNIKVVPVGIGLETNLSELEKTTTNMKFMVTASVDEDPQRLGEEIMRKALKNLPSVPVVNLVFAISAVSSNANEKFQKMKDIIKTMVDEYGKERIHYSLIVFGGDPSVELRFSQTFESYSQLKAVIDATGRATDGAALDKALQIAAQLFQEDERETAKKVLVVIMDQRSASDHKQVKINAKSLWEDDVEVIPVSFGSEADRNELSQITPHSGNLILVDLSNNTNSVAEKIMDKVRKAIPMVDLAFAISSNAAGAAETFQKIKDAIDYIVTYYGADRIRYAFITFGSSASEDISFQDMRTVDELRDEVDLLSRPSGVPNLKEALLKAKDVFSKASDRPEAKKFLVVIMDTKSSNVGEEITQGGEALEKEGMKVISVAIGTDADPNELEKATTNRKNLIKSSKSEEAKALGKKIVKIIVKDHPPIQKVDMIIAISTRATRGDENYQKTKDVISSIIDEFGRERIHYGVLLFGKPPQITVRLGDYHDTDDKLMAVINNFPADKNSADLAEVNRLNAKKVLVVISDQTSESTEDEIKQATLLVENNNIRVIPVALGSEADIKELSNATVDEDDVVKAERTDDPENVADQIIMKATSPGIPEIDICFTISTLDSDADETFKKMKEAVSSIIEKYKDYDRIHYSVIAFGTEPSPVARFGEFDTLEKLKEYVMSIRRPSGQPDLEKALDKAVNIFDNASFRPRARKFLVVFVGSKTSNSLGMLKKAAKLLEDKMIKVIAVAVGTESDPKELIKIVPNKGNLIKGDTVFKDPEKMGEEVMDTVLKNLPIIPEVDLVFAISANAAQSDAIFGKVIRVISDVVDLYGKERIHYSVIVFGSVPDVKIQFNDVFPSDERLKSSISQFKRASGSALDAALQKAKEIFDSYARPGVKRVLVVITDKKSDSSETEVRDQSSLLEKDKIKVIPVGLGDEIDSKELEILTPRKDDVIKKPVNVSDKDLVNQVMKKVLEESIFVPEINLAFVISTTAVDQDENLEKVKEIIMGTVEKFGLFRVRYSLVTYGASPEVKIRFDNVFDTEEEFGVIVDGVKKGVGSAALNKALEEVRYLFAVAEDARPNASRVLVVITDRTSDSTEDEVQFAARKLKDDGVRVIAIALGDEFDPVSTEVITPDKTSRPKEVVNMFVDVVLNEKVDLGFAISTTALNAEDTFRKVKEAVTTIIKKYGVGNLRYTVIAYGSSAKVVISFNRTLPSLQNWLSTLEKMPIERGTPALEKALQEAKTLFQISARKDAKKVLVVIADKSPIGDQQTVWKEARDLEYDDVKVVPVAIGDEIDPTEIAGVSPYRDVLVDVPKDVDPKDLAGLVMDKV</sequence>
<feature type="non-terminal residue" evidence="2">
    <location>
        <position position="3163"/>
    </location>
</feature>
<evidence type="ECO:0000313" key="2">
    <source>
        <dbReference type="EMBL" id="CAH3195213.1"/>
    </source>
</evidence>
<dbReference type="Gene3D" id="3.40.50.410">
    <property type="entry name" value="von Willebrand factor, type A domain"/>
    <property type="match status" value="17"/>
</dbReference>
<feature type="domain" description="VWFA" evidence="1">
    <location>
        <begin position="2087"/>
        <end position="2261"/>
    </location>
</feature>
<dbReference type="Proteomes" id="UP001159427">
    <property type="component" value="Unassembled WGS sequence"/>
</dbReference>
<dbReference type="Pfam" id="PF00092">
    <property type="entry name" value="VWA"/>
    <property type="match status" value="17"/>
</dbReference>
<proteinExistence type="predicted"/>
<feature type="domain" description="VWFA" evidence="1">
    <location>
        <begin position="399"/>
        <end position="576"/>
    </location>
</feature>
<feature type="domain" description="VWFA" evidence="1">
    <location>
        <begin position="2815"/>
        <end position="3015"/>
    </location>
</feature>
<dbReference type="InterPro" id="IPR036465">
    <property type="entry name" value="vWFA_dom_sf"/>
</dbReference>
<dbReference type="PANTHER" id="PTHR22588:SF3">
    <property type="entry name" value="VWFA DOMAIN-CONTAINING PROTEIN"/>
    <property type="match status" value="1"/>
</dbReference>
<feature type="domain" description="VWFA" evidence="1">
    <location>
        <begin position="1905"/>
        <end position="2079"/>
    </location>
</feature>
<feature type="domain" description="VWFA" evidence="1">
    <location>
        <begin position="1348"/>
        <end position="1494"/>
    </location>
</feature>
<comment type="caution">
    <text evidence="2">The sequence shown here is derived from an EMBL/GenBank/DDBJ whole genome shotgun (WGS) entry which is preliminary data.</text>
</comment>
<feature type="domain" description="VWFA" evidence="1">
    <location>
        <begin position="976"/>
        <end position="1151"/>
    </location>
</feature>
<dbReference type="InterPro" id="IPR002035">
    <property type="entry name" value="VWF_A"/>
</dbReference>
<feature type="domain" description="VWFA" evidence="1">
    <location>
        <begin position="1533"/>
        <end position="1708"/>
    </location>
</feature>
<dbReference type="PANTHER" id="PTHR22588">
    <property type="entry name" value="VWFA DOMAIN-CONTAINING PROTEIN"/>
    <property type="match status" value="1"/>
</dbReference>
<feature type="domain" description="VWFA" evidence="1">
    <location>
        <begin position="13"/>
        <end position="188"/>
    </location>
</feature>
<feature type="domain" description="VWFA" evidence="1">
    <location>
        <begin position="792"/>
        <end position="965"/>
    </location>
</feature>
<feature type="domain" description="VWFA" evidence="1">
    <location>
        <begin position="2444"/>
        <end position="2620"/>
    </location>
</feature>
<protein>
    <recommendedName>
        <fullName evidence="1">VWFA domain-containing protein</fullName>
    </recommendedName>
</protein>
<gene>
    <name evidence="2" type="ORF">PEVE_00029676</name>
</gene>
<reference evidence="2 3" key="1">
    <citation type="submission" date="2022-05" db="EMBL/GenBank/DDBJ databases">
        <authorList>
            <consortium name="Genoscope - CEA"/>
            <person name="William W."/>
        </authorList>
    </citation>
    <scope>NUCLEOTIDE SEQUENCE [LARGE SCALE GENOMIC DNA]</scope>
</reference>
<evidence type="ECO:0000313" key="3">
    <source>
        <dbReference type="Proteomes" id="UP001159427"/>
    </source>
</evidence>
<feature type="domain" description="VWFA" evidence="1">
    <location>
        <begin position="2272"/>
        <end position="2436"/>
    </location>
</feature>